<evidence type="ECO:0000313" key="2">
    <source>
        <dbReference type="EMBL" id="KAL0562751.1"/>
    </source>
</evidence>
<keyword evidence="3" id="KW-1185">Reference proteome</keyword>
<feature type="compositionally biased region" description="Polar residues" evidence="1">
    <location>
        <begin position="1"/>
        <end position="14"/>
    </location>
</feature>
<feature type="compositionally biased region" description="Basic and acidic residues" evidence="1">
    <location>
        <begin position="77"/>
        <end position="96"/>
    </location>
</feature>
<feature type="compositionally biased region" description="Basic and acidic residues" evidence="1">
    <location>
        <begin position="54"/>
        <end position="64"/>
    </location>
</feature>
<feature type="region of interest" description="Disordered" evidence="1">
    <location>
        <begin position="1"/>
        <end position="156"/>
    </location>
</feature>
<dbReference type="Proteomes" id="UP001465976">
    <property type="component" value="Unassembled WGS sequence"/>
</dbReference>
<protein>
    <submittedName>
        <fullName evidence="2">Uncharacterized protein</fullName>
    </submittedName>
</protein>
<feature type="compositionally biased region" description="Polar residues" evidence="1">
    <location>
        <begin position="33"/>
        <end position="42"/>
    </location>
</feature>
<evidence type="ECO:0000313" key="3">
    <source>
        <dbReference type="Proteomes" id="UP001465976"/>
    </source>
</evidence>
<gene>
    <name evidence="2" type="ORF">V5O48_019328</name>
</gene>
<proteinExistence type="predicted"/>
<comment type="caution">
    <text evidence="2">The sequence shown here is derived from an EMBL/GenBank/DDBJ whole genome shotgun (WGS) entry which is preliminary data.</text>
</comment>
<reference evidence="2 3" key="1">
    <citation type="submission" date="2024-02" db="EMBL/GenBank/DDBJ databases">
        <title>A draft genome for the cacao thread blight pathogen Marasmius crinis-equi.</title>
        <authorList>
            <person name="Cohen S.P."/>
            <person name="Baruah I.K."/>
            <person name="Amoako-Attah I."/>
            <person name="Bukari Y."/>
            <person name="Meinhardt L.W."/>
            <person name="Bailey B.A."/>
        </authorList>
    </citation>
    <scope>NUCLEOTIDE SEQUENCE [LARGE SCALE GENOMIC DNA]</scope>
    <source>
        <strain evidence="2 3">GH-76</strain>
    </source>
</reference>
<feature type="non-terminal residue" evidence="2">
    <location>
        <position position="1"/>
    </location>
</feature>
<sequence>DTSGDVTMAESSSLERIGSVEGGFAPAGARTTAEITEQQPHVVSSAKLASDAETPPKNDGDVDMVKAAPAEQNPSAEGDRAPTEDGKELLDSRTIDAPEASEQPDSAAKMHGDQEVEDQGQGGRDDENIQDQADVPEFEFQNKKNEKNASPGSEATVRMQDDIICIDSRSFCSFVNVRLYVLEEPKESSEVFLRLSLRAREE</sequence>
<feature type="non-terminal residue" evidence="2">
    <location>
        <position position="202"/>
    </location>
</feature>
<evidence type="ECO:0000256" key="1">
    <source>
        <dbReference type="SAM" id="MobiDB-lite"/>
    </source>
</evidence>
<dbReference type="EMBL" id="JBAHYK010004603">
    <property type="protein sequence ID" value="KAL0562751.1"/>
    <property type="molecule type" value="Genomic_DNA"/>
</dbReference>
<organism evidence="2 3">
    <name type="scientific">Marasmius crinis-equi</name>
    <dbReference type="NCBI Taxonomy" id="585013"/>
    <lineage>
        <taxon>Eukaryota</taxon>
        <taxon>Fungi</taxon>
        <taxon>Dikarya</taxon>
        <taxon>Basidiomycota</taxon>
        <taxon>Agaricomycotina</taxon>
        <taxon>Agaricomycetes</taxon>
        <taxon>Agaricomycetidae</taxon>
        <taxon>Agaricales</taxon>
        <taxon>Marasmiineae</taxon>
        <taxon>Marasmiaceae</taxon>
        <taxon>Marasmius</taxon>
    </lineage>
</organism>
<accession>A0ABR3EIN9</accession>
<name>A0ABR3EIN9_9AGAR</name>